<dbReference type="InterPro" id="IPR052895">
    <property type="entry name" value="HetReg/Transcr_Mod"/>
</dbReference>
<protein>
    <recommendedName>
        <fullName evidence="1">Heterokaryon incompatibility domain-containing protein</fullName>
    </recommendedName>
</protein>
<dbReference type="AlphaFoldDB" id="A0A178ZRG8"/>
<dbReference type="EMBL" id="LVYI01000003">
    <property type="protein sequence ID" value="OAP61966.1"/>
    <property type="molecule type" value="Genomic_DNA"/>
</dbReference>
<dbReference type="OrthoDB" id="2157530at2759"/>
<organism evidence="2 3">
    <name type="scientific">Fonsecaea erecta</name>
    <dbReference type="NCBI Taxonomy" id="1367422"/>
    <lineage>
        <taxon>Eukaryota</taxon>
        <taxon>Fungi</taxon>
        <taxon>Dikarya</taxon>
        <taxon>Ascomycota</taxon>
        <taxon>Pezizomycotina</taxon>
        <taxon>Eurotiomycetes</taxon>
        <taxon>Chaetothyriomycetidae</taxon>
        <taxon>Chaetothyriales</taxon>
        <taxon>Herpotrichiellaceae</taxon>
        <taxon>Fonsecaea</taxon>
    </lineage>
</organism>
<gene>
    <name evidence="2" type="ORF">AYL99_04169</name>
</gene>
<feature type="domain" description="Heterokaryon incompatibility" evidence="1">
    <location>
        <begin position="248"/>
        <end position="397"/>
    </location>
</feature>
<keyword evidence="3" id="KW-1185">Reference proteome</keyword>
<sequence>MAVVVVNEQGFREIAQGDPFQYGHLDLENEELRFLVLQPRPDGAGLDGLVSCTMETQPLGSADPFIAVRNARGYRLLQELILVDGKCLMVSVALERFLRHFSPPGDKAVRLWIRYICVDQENPNEMDRYWTRQFQDKMYEMAESVVDMQRFLRDLMDRQVFERVIDSRYSKWTKNWHEMPEKWPLPQVFPIRLGTKPSAEQPTQTYQYVPLDTVADETRIIVIAPNEDKQAPLSLYLAHCPLASDVRYHALSYAWGDSEDNVEVTVMGQLMHIRKNLDRALRSLLGSSSVGCAVWADAICINQSDTSEKNHQIPRIADVYDSAACVVCDVGEADQYSDLAQNFVEHLQDPVIRMDDDYEFIVGKPDRIDPGEIPRLCAALYLFLTRPYFRRVWILQEVALASFPVILCGVRSTTAFEALDTAAGNLCDMLARDPDLAEKMKESTPDLRSVDPTQLLFIRKLLYFRHLHMGGIRPDFIRSDVRDTAPGYLEAAILARDFEASIPHDKLFALWNVARDKVGLDFTADYSRPYEETYMDFTKAWCARSGTLDMIAASEFAQPVDGQGVFYSKASSWCPDWSTPSLSSSLVRRERFRSQRMSMQDDINGRVYCADGGVLQQPDENKYFEFEGNTLHCMGVILDKVDGIVASRSAHLPLEAVVPGLMGFCKDFFAQHNLTTYDDVAQAMVAMVHGDCIGSWPKEEDGSSKISHDEDIWTAPYACIPFLPRRARDQNPHRSRHVPWYGGGYSSLEAWDAVRTIMRGRQLFVSDQGYLGLIPDYVGALGEDRNSFGQGGPLHLAILATCSVPVLLVDHPEIEGAYRFLGTCFVQGWMEGEVLKGRNGCKEPAEFWDAMVGSEKLRIV</sequence>
<reference evidence="2 3" key="1">
    <citation type="submission" date="2016-04" db="EMBL/GenBank/DDBJ databases">
        <title>Draft genome of Fonsecaea erecta CBS 125763.</title>
        <authorList>
            <person name="Weiss V.A."/>
            <person name="Vicente V.A."/>
            <person name="Raittz R.T."/>
            <person name="Moreno L.F."/>
            <person name="De Souza E.M."/>
            <person name="Pedrosa F.O."/>
            <person name="Steffens M.B."/>
            <person name="Faoro H."/>
            <person name="Tadra-Sfeir M.Z."/>
            <person name="Najafzadeh M.J."/>
            <person name="Felipe M.S."/>
            <person name="Teixeira M."/>
            <person name="Sun J."/>
            <person name="Xi L."/>
            <person name="Gomes R."/>
            <person name="De Azevedo C.M."/>
            <person name="Salgado C.G."/>
            <person name="Da Silva M.B."/>
            <person name="Nascimento M.F."/>
            <person name="Queiroz-Telles F."/>
            <person name="Attili D.S."/>
            <person name="Gorbushina A."/>
        </authorList>
    </citation>
    <scope>NUCLEOTIDE SEQUENCE [LARGE SCALE GENOMIC DNA]</scope>
    <source>
        <strain evidence="2 3">CBS 125763</strain>
    </source>
</reference>
<proteinExistence type="predicted"/>
<evidence type="ECO:0000259" key="1">
    <source>
        <dbReference type="Pfam" id="PF06985"/>
    </source>
</evidence>
<dbReference type="Proteomes" id="UP000078343">
    <property type="component" value="Unassembled WGS sequence"/>
</dbReference>
<accession>A0A178ZRG8</accession>
<dbReference type="PANTHER" id="PTHR24148">
    <property type="entry name" value="ANKYRIN REPEAT DOMAIN-CONTAINING PROTEIN 39 HOMOLOG-RELATED"/>
    <property type="match status" value="1"/>
</dbReference>
<name>A0A178ZRG8_9EURO</name>
<dbReference type="GeneID" id="30008338"/>
<dbReference type="PANTHER" id="PTHR24148:SF64">
    <property type="entry name" value="HETEROKARYON INCOMPATIBILITY DOMAIN-CONTAINING PROTEIN"/>
    <property type="match status" value="1"/>
</dbReference>
<dbReference type="InterPro" id="IPR010730">
    <property type="entry name" value="HET"/>
</dbReference>
<dbReference type="STRING" id="1367422.A0A178ZRG8"/>
<evidence type="ECO:0000313" key="3">
    <source>
        <dbReference type="Proteomes" id="UP000078343"/>
    </source>
</evidence>
<dbReference type="Pfam" id="PF06985">
    <property type="entry name" value="HET"/>
    <property type="match status" value="1"/>
</dbReference>
<dbReference type="RefSeq" id="XP_018695333.1">
    <property type="nucleotide sequence ID" value="XM_018835683.1"/>
</dbReference>
<evidence type="ECO:0000313" key="2">
    <source>
        <dbReference type="EMBL" id="OAP61966.1"/>
    </source>
</evidence>
<comment type="caution">
    <text evidence="2">The sequence shown here is derived from an EMBL/GenBank/DDBJ whole genome shotgun (WGS) entry which is preliminary data.</text>
</comment>